<evidence type="ECO:0000313" key="2">
    <source>
        <dbReference type="Proteomes" id="UP000653565"/>
    </source>
</evidence>
<dbReference type="Proteomes" id="UP000653565">
    <property type="component" value="Unassembled WGS sequence"/>
</dbReference>
<dbReference type="AlphaFoldDB" id="A0A8H4H281"/>
<evidence type="ECO:0000313" key="1">
    <source>
        <dbReference type="EMBL" id="KAF4242058.1"/>
    </source>
</evidence>
<gene>
    <name evidence="1" type="ORF">CNMCM6805_003173</name>
</gene>
<protein>
    <submittedName>
        <fullName evidence="1">Uncharacterized protein</fullName>
    </submittedName>
</protein>
<name>A0A8H4H281_9EURO</name>
<reference evidence="1" key="2">
    <citation type="submission" date="2020-04" db="EMBL/GenBank/DDBJ databases">
        <authorList>
            <person name="Santos R.A.C."/>
            <person name="Steenwyk J.L."/>
            <person name="Rivero-Menendez O."/>
            <person name="Mead M.E."/>
            <person name="Silva L.P."/>
            <person name="Bastos R.W."/>
            <person name="Alastruey-Izquierdo A."/>
            <person name="Goldman G.H."/>
            <person name="Rokas A."/>
        </authorList>
    </citation>
    <scope>NUCLEOTIDE SEQUENCE</scope>
    <source>
        <strain evidence="1">CNM-CM6805</strain>
    </source>
</reference>
<reference evidence="1" key="1">
    <citation type="journal article" date="2020" name="bioRxiv">
        <title>Genomic and phenotypic heterogeneity of clinical isolates of the human pathogens Aspergillus fumigatus, Aspergillus lentulus and Aspergillus fumigatiaffinis.</title>
        <authorList>
            <person name="dos Santos R.A.C."/>
            <person name="Steenwyk J.L."/>
            <person name="Rivero-Menendez O."/>
            <person name="Mead M.E."/>
            <person name="Silva L.P."/>
            <person name="Bastos R.W."/>
            <person name="Alastruey-Izquierdo A."/>
            <person name="Goldman G.H."/>
            <person name="Rokas A."/>
        </authorList>
    </citation>
    <scope>NUCLEOTIDE SEQUENCE</scope>
    <source>
        <strain evidence="1">CNM-CM6805</strain>
    </source>
</reference>
<keyword evidence="2" id="KW-1185">Reference proteome</keyword>
<organism evidence="1 2">
    <name type="scientific">Aspergillus fumigatiaffinis</name>
    <dbReference type="NCBI Taxonomy" id="340414"/>
    <lineage>
        <taxon>Eukaryota</taxon>
        <taxon>Fungi</taxon>
        <taxon>Dikarya</taxon>
        <taxon>Ascomycota</taxon>
        <taxon>Pezizomycotina</taxon>
        <taxon>Eurotiomycetes</taxon>
        <taxon>Eurotiomycetidae</taxon>
        <taxon>Eurotiales</taxon>
        <taxon>Aspergillaceae</taxon>
        <taxon>Aspergillus</taxon>
        <taxon>Aspergillus subgen. Fumigati</taxon>
    </lineage>
</organism>
<accession>A0A8H4H281</accession>
<proteinExistence type="predicted"/>
<comment type="caution">
    <text evidence="1">The sequence shown here is derived from an EMBL/GenBank/DDBJ whole genome shotgun (WGS) entry which is preliminary data.</text>
</comment>
<sequence>MVSPLGQHVDPQSGHFFYPRPYGEDPRSNILECNKDGLLVHDACLEIFKLLSRDTTSAIPPINLRDSLSVMDLGLADRNRDSFDCGYGDTFSEGPRFEFEGWVPWEDSEWTVIDPRGPFDLRPLIAEASTESESSFTFAFNQGRETQHHSDSRKSDYLSLIPYELRFRILKLLPTRFWESRLFFDVPWCADIVLSQMQQRSKVQWDELLRLLKEAYAVAGYDSDSLDYLTLKKRRRIWLQCERILRGIESQHSLKR</sequence>
<dbReference type="EMBL" id="JAAAPX010000018">
    <property type="protein sequence ID" value="KAF4242058.1"/>
    <property type="molecule type" value="Genomic_DNA"/>
</dbReference>
<dbReference type="OrthoDB" id="4357769at2759"/>